<dbReference type="GO" id="GO:0180022">
    <property type="term" value="C:RQC-trigger complex"/>
    <property type="evidence" value="ECO:0007669"/>
    <property type="project" value="InterPro"/>
</dbReference>
<proteinExistence type="predicted"/>
<dbReference type="Proteomes" id="UP000748531">
    <property type="component" value="Unassembled WGS sequence"/>
</dbReference>
<feature type="domain" description="ASCH" evidence="2">
    <location>
        <begin position="466"/>
        <end position="548"/>
    </location>
</feature>
<evidence type="ECO:0000259" key="2">
    <source>
        <dbReference type="Pfam" id="PF04266"/>
    </source>
</evidence>
<dbReference type="Pfam" id="PF06221">
    <property type="entry name" value="zf-C2HC5"/>
    <property type="match status" value="1"/>
</dbReference>
<dbReference type="InterPro" id="IPR039128">
    <property type="entry name" value="TRIP4-like"/>
</dbReference>
<keyword evidence="6" id="KW-1185">Reference proteome</keyword>
<dbReference type="InterPro" id="IPR007374">
    <property type="entry name" value="ASCH_domain"/>
</dbReference>
<dbReference type="InterPro" id="IPR009349">
    <property type="entry name" value="TRIP4/RQT4_C2HC5_Znf"/>
</dbReference>
<dbReference type="PANTHER" id="PTHR12963">
    <property type="entry name" value="THYROID RECEPTOR INTERACTING PROTEIN RELATED"/>
    <property type="match status" value="1"/>
</dbReference>
<dbReference type="PANTHER" id="PTHR12963:SF4">
    <property type="entry name" value="ACTIVATING SIGNAL COINTEGRATOR 1"/>
    <property type="match status" value="1"/>
</dbReference>
<dbReference type="FunFam" id="2.30.130.30:FF:000006">
    <property type="entry name" value="Putative_zinc_finger_motif_-_C2HC5-type /ASCH_domain_containing_protein_-_putative"/>
    <property type="match status" value="1"/>
</dbReference>
<feature type="region of interest" description="Disordered" evidence="1">
    <location>
        <begin position="66"/>
        <end position="111"/>
    </location>
</feature>
<evidence type="ECO:0000259" key="4">
    <source>
        <dbReference type="Pfam" id="PF23134"/>
    </source>
</evidence>
<dbReference type="EMBL" id="LUCH01003341">
    <property type="protein sequence ID" value="KAF5400253.1"/>
    <property type="molecule type" value="Genomic_DNA"/>
</dbReference>
<dbReference type="GO" id="GO:0072344">
    <property type="term" value="P:rescue of stalled ribosome"/>
    <property type="evidence" value="ECO:0007669"/>
    <property type="project" value="InterPro"/>
</dbReference>
<dbReference type="SUPFAM" id="SSF88697">
    <property type="entry name" value="PUA domain-like"/>
    <property type="match status" value="1"/>
</dbReference>
<evidence type="ECO:0000256" key="1">
    <source>
        <dbReference type="SAM" id="MobiDB-lite"/>
    </source>
</evidence>
<protein>
    <submittedName>
        <fullName evidence="5">Activating signal cointegrator 1</fullName>
    </submittedName>
</protein>
<reference evidence="5" key="1">
    <citation type="submission" date="2019-05" db="EMBL/GenBank/DDBJ databases">
        <title>Annotation for the trematode Paragonimus heterotremus.</title>
        <authorList>
            <person name="Choi Y.-J."/>
        </authorList>
    </citation>
    <scope>NUCLEOTIDE SEQUENCE</scope>
    <source>
        <strain evidence="5">LC</strain>
    </source>
</reference>
<comment type="caution">
    <text evidence="5">The sequence shown here is derived from an EMBL/GenBank/DDBJ whole genome shotgun (WGS) entry which is preliminary data.</text>
</comment>
<organism evidence="5 6">
    <name type="scientific">Paragonimus heterotremus</name>
    <dbReference type="NCBI Taxonomy" id="100268"/>
    <lineage>
        <taxon>Eukaryota</taxon>
        <taxon>Metazoa</taxon>
        <taxon>Spiralia</taxon>
        <taxon>Lophotrochozoa</taxon>
        <taxon>Platyhelminthes</taxon>
        <taxon>Trematoda</taxon>
        <taxon>Digenea</taxon>
        <taxon>Plagiorchiida</taxon>
        <taxon>Troglotremata</taxon>
        <taxon>Troglotrematidae</taxon>
        <taxon>Paragonimus</taxon>
    </lineage>
</organism>
<evidence type="ECO:0000313" key="6">
    <source>
        <dbReference type="Proteomes" id="UP000748531"/>
    </source>
</evidence>
<gene>
    <name evidence="5" type="ORF">PHET_05997</name>
</gene>
<accession>A0A8J4WGA2</accession>
<feature type="domain" description="Activating signal cointegrator 1 third" evidence="4">
    <location>
        <begin position="295"/>
        <end position="351"/>
    </location>
</feature>
<sequence length="602" mass="67379">MEQVTAVLTKALGAKAAGDFIAASFEVDDAKEIKKRVCALLDTRKLENRRVYEILMREREIRKAFPQEGYRKTDTNPNAPCDTKHSVPASKKADDDEENESLPQNVKGKRKPKFYPLFSEGAHSDQVVSLLPGRHPCQCLATKHQLVNNCTNCGRIVCAQEGSGPCFFCGHLVCSKEEKQKIELGTKQAVKLRNRLLQMNWAPGTETPPYRLKRRGRTQKLTDIPVTNVENGDSFENGEVVDDAESDDLDVVRQTCPSADAQQRLETGLAAALANRDRLLEYDATSARRTRVYDDELDYFVSEGSGGGAAAWLSAEARERIAQRVAELRAQRHASRLETTRLCLDFAGRSVQLVDTRDEAARRLYRPDQQELDALECTARPSSGQAQTEGRSTDIDLGGRMIDPCLSDQILQFVPKLVATDPTVDNKQAYSNAVMVALHQQQQCGSAELRLQDEQSRQLVDEGYCLSMHQPWASFLVRGIKRDEGRTWYSAHRGCLWIAATSKKPDPDDIRDMERDFLNSGGSRSNLPQSYPTGCLLGRVNVVDVLSQEEYRVKFPDGPSESPYVFVCDDPRELLIKLPITGKHKIYKLEKHVHTAAKINLA</sequence>
<evidence type="ECO:0000259" key="3">
    <source>
        <dbReference type="Pfam" id="PF06221"/>
    </source>
</evidence>
<dbReference type="InterPro" id="IPR056993">
    <property type="entry name" value="TRIP4_3rd_dom"/>
</dbReference>
<dbReference type="AlphaFoldDB" id="A0A8J4WGA2"/>
<evidence type="ECO:0000313" key="5">
    <source>
        <dbReference type="EMBL" id="KAF5400253.1"/>
    </source>
</evidence>
<dbReference type="InterPro" id="IPR015947">
    <property type="entry name" value="PUA-like_sf"/>
</dbReference>
<feature type="domain" description="TRIP4/RQT4 C2HC5-type zinc finger" evidence="3">
    <location>
        <begin position="135"/>
        <end position="182"/>
    </location>
</feature>
<dbReference type="CDD" id="cd06554">
    <property type="entry name" value="ASCH_ASC-1_like"/>
    <property type="match status" value="1"/>
</dbReference>
<dbReference type="GO" id="GO:0005634">
    <property type="term" value="C:nucleus"/>
    <property type="evidence" value="ECO:0007669"/>
    <property type="project" value="InterPro"/>
</dbReference>
<dbReference type="Pfam" id="PF23134">
    <property type="entry name" value="TRIP4_3rd"/>
    <property type="match status" value="1"/>
</dbReference>
<dbReference type="GO" id="GO:0008270">
    <property type="term" value="F:zinc ion binding"/>
    <property type="evidence" value="ECO:0007669"/>
    <property type="project" value="InterPro"/>
</dbReference>
<dbReference type="Pfam" id="PF04266">
    <property type="entry name" value="ASCH"/>
    <property type="match status" value="1"/>
</dbReference>
<dbReference type="OrthoDB" id="338816at2759"/>
<dbReference type="Gene3D" id="2.30.130.30">
    <property type="entry name" value="Hypothetical protein"/>
    <property type="match status" value="1"/>
</dbReference>
<name>A0A8J4WGA2_9TREM</name>